<name>A0AA45R4W0_9PSEU</name>
<dbReference type="AlphaFoldDB" id="A0AA45R4W0"/>
<accession>A0AA45R4W0</accession>
<reference evidence="1" key="1">
    <citation type="submission" date="2021-04" db="EMBL/GenBank/DDBJ databases">
        <title>Genomic sequence of Actinosynnema pretiosum subsp. pretiosum ATCC 31280 (C-14919).</title>
        <authorList>
            <person name="Bai L."/>
            <person name="Wang X."/>
            <person name="Xiao Y."/>
        </authorList>
    </citation>
    <scope>NUCLEOTIDE SEQUENCE</scope>
    <source>
        <strain evidence="1">ATCC 31280</strain>
    </source>
</reference>
<sequence>MFTELILILKLGFCENFLKGDLRGIFVDLVEPLGVFGLAGESPFVLSVDELRSLEGGMPVDLRPKVASYLRGGSVVIALMEYTRDVLGGSFTVPGGSGVLTDGTYFWRRDAADYIEAYGIALDDVFVEHMEQAGWMVPELPHERFLEIDAYLYSLLSGR</sequence>
<organism evidence="1 2">
    <name type="scientific">Actinosynnema pretiosum subsp. pretiosum</name>
    <dbReference type="NCBI Taxonomy" id="103721"/>
    <lineage>
        <taxon>Bacteria</taxon>
        <taxon>Bacillati</taxon>
        <taxon>Actinomycetota</taxon>
        <taxon>Actinomycetes</taxon>
        <taxon>Pseudonocardiales</taxon>
        <taxon>Pseudonocardiaceae</taxon>
        <taxon>Actinosynnema</taxon>
    </lineage>
</organism>
<evidence type="ECO:0000313" key="2">
    <source>
        <dbReference type="Proteomes" id="UP000677152"/>
    </source>
</evidence>
<proteinExistence type="predicted"/>
<evidence type="ECO:0000313" key="1">
    <source>
        <dbReference type="EMBL" id="QUF05327.1"/>
    </source>
</evidence>
<dbReference type="EMBL" id="CP073249">
    <property type="protein sequence ID" value="QUF05327.1"/>
    <property type="molecule type" value="Genomic_DNA"/>
</dbReference>
<protein>
    <submittedName>
        <fullName evidence="1">Uncharacterized protein</fullName>
    </submittedName>
</protein>
<gene>
    <name evidence="1" type="ORF">KCV87_04265</name>
</gene>
<dbReference type="Proteomes" id="UP000677152">
    <property type="component" value="Chromosome"/>
</dbReference>